<dbReference type="EMBL" id="KY398841">
    <property type="protein sequence ID" value="AQN32393.1"/>
    <property type="molecule type" value="Genomic_DNA"/>
</dbReference>
<dbReference type="Proteomes" id="UP000224800">
    <property type="component" value="Segment"/>
</dbReference>
<protein>
    <submittedName>
        <fullName evidence="1">Terminase large subunit</fullName>
    </submittedName>
</protein>
<name>A0A1Q1PWC7_9CAUD</name>
<keyword evidence="2" id="KW-1185">Reference proteome</keyword>
<organism evidence="1 2">
    <name type="scientific">Escherichia phage vB_EcoS_CEB_EC3a</name>
    <dbReference type="NCBI Taxonomy" id="1933774"/>
    <lineage>
        <taxon>Viruses</taxon>
        <taxon>Duplodnaviria</taxon>
        <taxon>Heunggongvirae</taxon>
        <taxon>Uroviricota</taxon>
        <taxon>Caudoviricetes</taxon>
        <taxon>Drexlerviridae</taxon>
        <taxon>Braunvirinae</taxon>
        <taxon>Loudonvirus</taxon>
        <taxon>Loudonvirus EC3a</taxon>
        <taxon>Guelphvirus EC3a</taxon>
    </lineage>
</organism>
<gene>
    <name evidence="1" type="ORF">Ec3a_05</name>
</gene>
<evidence type="ECO:0000313" key="2">
    <source>
        <dbReference type="Proteomes" id="UP000224800"/>
    </source>
</evidence>
<reference evidence="1 2" key="1">
    <citation type="submission" date="2016-12" db="EMBL/GenBank/DDBJ databases">
        <title>Clearing Escherichia coli biofilms with honey-phage combinations.</title>
        <authorList>
            <person name="Oliveira A."/>
            <person name="Ribeiro H."/>
            <person name="Melo L.D.R."/>
            <person name="Henriques A."/>
            <person name="Sillankorva S."/>
        </authorList>
    </citation>
    <scope>NUCLEOTIDE SEQUENCE [LARGE SCALE GENOMIC DNA]</scope>
</reference>
<sequence>MSKYDREIIGIDGTVTTVDVYRVLDAFSVSDPATQHAVKKMLCMGLRGHKDYITDLNDSIESLQKAKELYGQKMIHQSDKSNLRGK</sequence>
<accession>A0A1Q1PWC7</accession>
<evidence type="ECO:0000313" key="1">
    <source>
        <dbReference type="EMBL" id="AQN32393.1"/>
    </source>
</evidence>
<proteinExistence type="predicted"/>